<dbReference type="RefSeq" id="WP_265581632.1">
    <property type="nucleotide sequence ID" value="NZ_CP036172.1"/>
</dbReference>
<name>A0A8A3S218_9EURY</name>
<keyword evidence="2" id="KW-1185">Reference proteome</keyword>
<dbReference type="KEGG" id="maqe:RJ40_01730"/>
<dbReference type="EMBL" id="CP036172">
    <property type="protein sequence ID" value="QSZ66308.1"/>
    <property type="molecule type" value="Genomic_DNA"/>
</dbReference>
<accession>A0A8A3S218</accession>
<evidence type="ECO:0000313" key="2">
    <source>
        <dbReference type="Proteomes" id="UP001042704"/>
    </source>
</evidence>
<dbReference type="AlphaFoldDB" id="A0A8A3S218"/>
<reference evidence="1" key="1">
    <citation type="journal article" date="2001" name="Int. J. Syst. Evol. Microbiol.">
        <title>Methanofollis aquaemaris sp. nov., a methanogen isolated from an aquaculture fish pond.</title>
        <authorList>
            <person name="Lai M.C."/>
            <person name="Chen S.C."/>
        </authorList>
    </citation>
    <scope>NUCLEOTIDE SEQUENCE</scope>
    <source>
        <strain evidence="1">N2F9704</strain>
    </source>
</reference>
<dbReference type="Proteomes" id="UP001042704">
    <property type="component" value="Chromosome"/>
</dbReference>
<reference evidence="1" key="2">
    <citation type="submission" date="2019-02" db="EMBL/GenBank/DDBJ databases">
        <authorList>
            <person name="Chen S.-C."/>
            <person name="Chien H.-H."/>
            <person name="Lai M.-C."/>
        </authorList>
    </citation>
    <scope>NUCLEOTIDE SEQUENCE</scope>
    <source>
        <strain evidence="1">N2F9704</strain>
    </source>
</reference>
<sequence>MLIIGIAFLLFVAYAGYGLYRESIDPSYSIHLFPVNESETEDGVIVHLTEEDFEKWPLLRKAVVESSSGAASDSEPEKIFDFRQRPRCERVGRQSFRSPDREPIVIIIAAPPEGISPALSCHPPTRGKVI</sequence>
<organism evidence="1 2">
    <name type="scientific">Methanofollis aquaemaris</name>
    <dbReference type="NCBI Taxonomy" id="126734"/>
    <lineage>
        <taxon>Archaea</taxon>
        <taxon>Methanobacteriati</taxon>
        <taxon>Methanobacteriota</taxon>
        <taxon>Stenosarchaea group</taxon>
        <taxon>Methanomicrobia</taxon>
        <taxon>Methanomicrobiales</taxon>
        <taxon>Methanomicrobiaceae</taxon>
        <taxon>Methanofollis</taxon>
    </lineage>
</organism>
<evidence type="ECO:0000313" key="1">
    <source>
        <dbReference type="EMBL" id="QSZ66308.1"/>
    </source>
</evidence>
<proteinExistence type="predicted"/>
<dbReference type="GeneID" id="76423037"/>
<gene>
    <name evidence="1" type="ORF">RJ40_01730</name>
</gene>
<protein>
    <submittedName>
        <fullName evidence="1">Uncharacterized protein</fullName>
    </submittedName>
</protein>